<name>A0ABY7ZMZ6_9ACTN</name>
<organism evidence="2 3">
    <name type="scientific">Micromonospora cathayae</name>
    <dbReference type="NCBI Taxonomy" id="3028804"/>
    <lineage>
        <taxon>Bacteria</taxon>
        <taxon>Bacillati</taxon>
        <taxon>Actinomycetota</taxon>
        <taxon>Actinomycetes</taxon>
        <taxon>Micromonosporales</taxon>
        <taxon>Micromonosporaceae</taxon>
        <taxon>Micromonospora</taxon>
    </lineage>
</organism>
<evidence type="ECO:0000313" key="3">
    <source>
        <dbReference type="Proteomes" id="UP001219605"/>
    </source>
</evidence>
<reference evidence="2 3" key="1">
    <citation type="submission" date="2023-02" db="EMBL/GenBank/DDBJ databases">
        <authorList>
            <person name="Mo P."/>
        </authorList>
    </citation>
    <scope>NUCLEOTIDE SEQUENCE [LARGE SCALE GENOMIC DNA]</scope>
    <source>
        <strain evidence="2 3">HUAS 3</strain>
    </source>
</reference>
<feature type="domain" description="N-acetyltransferase" evidence="1">
    <location>
        <begin position="3"/>
        <end position="177"/>
    </location>
</feature>
<keyword evidence="3" id="KW-1185">Reference proteome</keyword>
<dbReference type="Gene3D" id="3.40.630.30">
    <property type="match status" value="1"/>
</dbReference>
<protein>
    <submittedName>
        <fullName evidence="2">GNAT family N-acetyltransferase</fullName>
    </submittedName>
</protein>
<accession>A0ABY7ZMZ6</accession>
<dbReference type="InterPro" id="IPR016181">
    <property type="entry name" value="Acyl_CoA_acyltransferase"/>
</dbReference>
<dbReference type="SUPFAM" id="SSF55729">
    <property type="entry name" value="Acyl-CoA N-acyltransferases (Nat)"/>
    <property type="match status" value="1"/>
</dbReference>
<dbReference type="Pfam" id="PF00583">
    <property type="entry name" value="Acetyltransf_1"/>
    <property type="match status" value="1"/>
</dbReference>
<dbReference type="PROSITE" id="PS51186">
    <property type="entry name" value="GNAT"/>
    <property type="match status" value="1"/>
</dbReference>
<gene>
    <name evidence="2" type="ORF">PVK37_28795</name>
</gene>
<dbReference type="CDD" id="cd04301">
    <property type="entry name" value="NAT_SF"/>
    <property type="match status" value="1"/>
</dbReference>
<dbReference type="EMBL" id="CP118615">
    <property type="protein sequence ID" value="WDZ84395.1"/>
    <property type="molecule type" value="Genomic_DNA"/>
</dbReference>
<sequence length="177" mass="20427">MTVQLRTYDSEQAQKILEDLVRVYLEIHATPPTPFQNEDRYRRQLAGHLTNPGWKLVTATENGELIGYAYGFPLPPHTRWWEGLQTPVPDGFTAEDGRRTFAISEIMVRLPWRRQGVARMLHEALVSDVEGRRMTLLVEPDNLPARTAYTRWGYREVADLRPGWENAPTFTALVLPR</sequence>
<proteinExistence type="predicted"/>
<dbReference type="InterPro" id="IPR000182">
    <property type="entry name" value="GNAT_dom"/>
</dbReference>
<evidence type="ECO:0000313" key="2">
    <source>
        <dbReference type="EMBL" id="WDZ84395.1"/>
    </source>
</evidence>
<evidence type="ECO:0000259" key="1">
    <source>
        <dbReference type="PROSITE" id="PS51186"/>
    </source>
</evidence>
<dbReference type="Proteomes" id="UP001219605">
    <property type="component" value="Chromosome"/>
</dbReference>
<dbReference type="RefSeq" id="WP_275030957.1">
    <property type="nucleotide sequence ID" value="NZ_CP118615.1"/>
</dbReference>